<name>A0A3D9B9W2_9FLAO</name>
<accession>A0A3D9B9W2</accession>
<sequence>MFCEDCERRSVRVSFARNSAGSHEVTGTNNYDPFGLNHIGGGNISPFSGYHSYKFGGKEIQETGMYDFGARIYMPDIARWGVIDPLAEMMRRYSPYNYAFNNPVSFVDPDGMAPRQFAMPTDTKPDAPSGWINPNWIGRGGAQFGSIDTAYSGYGSGGGNGNYGSDDAIYLNTAEGIMFGLSYFGEGRSVETLFEFIKQLKKVGIEDPVNGKPAFTDHEKIMKTGFISDVAGRLFVAGNTSADSKIFFKETNSFLYKGKSNGFEILISMKNISSPLEYAYIIGHELNHSITHYFQETFYDTIKSNKNNRTSRDAFGYFNEYISYSWETKMGNPNISNSWDYTYRQHGAERIPANFRYSQSSIMRVQDNLNNLMRAYMQFYNNLKK</sequence>
<gene>
    <name evidence="1" type="ORF">DRF67_02425</name>
</gene>
<evidence type="ECO:0008006" key="3">
    <source>
        <dbReference type="Google" id="ProtNLM"/>
    </source>
</evidence>
<dbReference type="InterPro" id="IPR022385">
    <property type="entry name" value="Rhs_assc_core"/>
</dbReference>
<dbReference type="InterPro" id="IPR050708">
    <property type="entry name" value="T6SS_VgrG/RHS"/>
</dbReference>
<comment type="caution">
    <text evidence="1">The sequence shown here is derived from an EMBL/GenBank/DDBJ whole genome shotgun (WGS) entry which is preliminary data.</text>
</comment>
<dbReference type="AlphaFoldDB" id="A0A3D9B9W2"/>
<dbReference type="RefSeq" id="WP_115926247.1">
    <property type="nucleotide sequence ID" value="NZ_QNVV01000001.1"/>
</dbReference>
<dbReference type="NCBIfam" id="TIGR03696">
    <property type="entry name" value="Rhs_assc_core"/>
    <property type="match status" value="1"/>
</dbReference>
<proteinExistence type="predicted"/>
<reference evidence="1 2" key="1">
    <citation type="submission" date="2018-06" db="EMBL/GenBank/DDBJ databases">
        <title>Novel Chryseobacterium species.</title>
        <authorList>
            <person name="Newman J."/>
            <person name="Hugo C."/>
            <person name="Oosthuizen L."/>
            <person name="Charimba G."/>
        </authorList>
    </citation>
    <scope>NUCLEOTIDE SEQUENCE [LARGE SCALE GENOMIC DNA]</scope>
    <source>
        <strain evidence="1 2">7_F195</strain>
    </source>
</reference>
<evidence type="ECO:0000313" key="2">
    <source>
        <dbReference type="Proteomes" id="UP000256257"/>
    </source>
</evidence>
<evidence type="ECO:0000313" key="1">
    <source>
        <dbReference type="EMBL" id="REC50403.1"/>
    </source>
</evidence>
<organism evidence="1 2">
    <name type="scientific">Chryseobacterium pennipullorum</name>
    <dbReference type="NCBI Taxonomy" id="2258963"/>
    <lineage>
        <taxon>Bacteria</taxon>
        <taxon>Pseudomonadati</taxon>
        <taxon>Bacteroidota</taxon>
        <taxon>Flavobacteriia</taxon>
        <taxon>Flavobacteriales</taxon>
        <taxon>Weeksellaceae</taxon>
        <taxon>Chryseobacterium group</taxon>
        <taxon>Chryseobacterium</taxon>
    </lineage>
</organism>
<dbReference type="Gene3D" id="2.180.10.10">
    <property type="entry name" value="RHS repeat-associated core"/>
    <property type="match status" value="1"/>
</dbReference>
<keyword evidence="2" id="KW-1185">Reference proteome</keyword>
<dbReference type="PANTHER" id="PTHR32305">
    <property type="match status" value="1"/>
</dbReference>
<protein>
    <recommendedName>
        <fullName evidence="3">RHS repeat-associated core domain-containing protein</fullName>
    </recommendedName>
</protein>
<dbReference type="PANTHER" id="PTHR32305:SF15">
    <property type="entry name" value="PROTEIN RHSA-RELATED"/>
    <property type="match status" value="1"/>
</dbReference>
<dbReference type="OrthoDB" id="2972467at2"/>
<dbReference type="Proteomes" id="UP000256257">
    <property type="component" value="Unassembled WGS sequence"/>
</dbReference>
<dbReference type="EMBL" id="QNVV01000001">
    <property type="protein sequence ID" value="REC50403.1"/>
    <property type="molecule type" value="Genomic_DNA"/>
</dbReference>